<dbReference type="InterPro" id="IPR029063">
    <property type="entry name" value="SAM-dependent_MTases_sf"/>
</dbReference>
<dbReference type="InterPro" id="IPR026170">
    <property type="entry name" value="FAM173A/B"/>
</dbReference>
<evidence type="ECO:0000256" key="1">
    <source>
        <dbReference type="ARBA" id="ARBA00010633"/>
    </source>
</evidence>
<reference evidence="7" key="2">
    <citation type="submission" date="2010-05" db="EMBL/GenBank/DDBJ databases">
        <authorList>
            <person name="Almeida L.G."/>
            <person name="Nicolas M.F."/>
            <person name="Souza R.C."/>
            <person name="Vasconcelos A.T.R."/>
        </authorList>
    </citation>
    <scope>NUCLEOTIDE SEQUENCE</scope>
</reference>
<dbReference type="Pfam" id="PF13489">
    <property type="entry name" value="Methyltransf_23"/>
    <property type="match status" value="1"/>
</dbReference>
<reference evidence="8" key="4">
    <citation type="submission" date="2015-06" db="UniProtKB">
        <authorList>
            <consortium name="EnsemblMetazoa"/>
        </authorList>
    </citation>
    <scope>IDENTIFICATION</scope>
</reference>
<sequence>MQHLFVVDCRLFRISSTAGSALFSVPGLKQGRLTKSRSKSVCAEIVEQSSRLDETARGVKREPKKMSTSGLEDQQLSAHFSGSGGIRKSPSLSGKILIGITGGIAVGLSIVCYPFVAPALRKHCLPYVPATPNQIRNVLSYVRPLPAGSRLLDIGSGDGRIVIAAARAQPSLQADGVELNPWLVYYSRLAALRNGVLGRTRFFRHDLWKFSLAPYDHIVIFGVEQMMEDLEKKIVREVAPGTTIVACRFPFPTMPVQERIEEGVDSVWVYRPQGKRQEKSI</sequence>
<comment type="similarity">
    <text evidence="1">Belongs to the ANT/ATPSC lysine N-methyltransferase family.</text>
</comment>
<dbReference type="VEuPathDB" id="VectorBase:ADAR2_010812"/>
<evidence type="ECO:0000256" key="3">
    <source>
        <dbReference type="ARBA" id="ARBA00022679"/>
    </source>
</evidence>
<dbReference type="GO" id="GO:0032259">
    <property type="term" value="P:methylation"/>
    <property type="evidence" value="ECO:0007669"/>
    <property type="project" value="UniProtKB-KW"/>
</dbReference>
<dbReference type="HOGENOM" id="CLU_068443_4_0_1"/>
<organism evidence="7">
    <name type="scientific">Anopheles darlingi</name>
    <name type="common">Mosquito</name>
    <dbReference type="NCBI Taxonomy" id="43151"/>
    <lineage>
        <taxon>Eukaryota</taxon>
        <taxon>Metazoa</taxon>
        <taxon>Ecdysozoa</taxon>
        <taxon>Arthropoda</taxon>
        <taxon>Hexapoda</taxon>
        <taxon>Insecta</taxon>
        <taxon>Pterygota</taxon>
        <taxon>Neoptera</taxon>
        <taxon>Endopterygota</taxon>
        <taxon>Diptera</taxon>
        <taxon>Nematocera</taxon>
        <taxon>Culicoidea</taxon>
        <taxon>Culicidae</taxon>
        <taxon>Anophelinae</taxon>
        <taxon>Anopheles</taxon>
    </lineage>
</organism>
<dbReference type="VEuPathDB" id="VectorBase:ADAC001872"/>
<feature type="region of interest" description="Disordered" evidence="5">
    <location>
        <begin position="53"/>
        <end position="72"/>
    </location>
</feature>
<dbReference type="EnsemblMetazoa" id="ADAC001872-RA">
    <property type="protein sequence ID" value="ADAC001872-PA"/>
    <property type="gene ID" value="ADAC001872"/>
</dbReference>
<dbReference type="eggNOG" id="KOG4058">
    <property type="taxonomic scope" value="Eukaryota"/>
</dbReference>
<feature type="transmembrane region" description="Helical" evidence="6">
    <location>
        <begin position="96"/>
        <end position="116"/>
    </location>
</feature>
<dbReference type="GO" id="GO:0005739">
    <property type="term" value="C:mitochondrion"/>
    <property type="evidence" value="ECO:0007669"/>
    <property type="project" value="TreeGrafter"/>
</dbReference>
<keyword evidence="2" id="KW-0489">Methyltransferase</keyword>
<dbReference type="EMBL" id="ADMH02000471">
    <property type="protein sequence ID" value="ETN66346.1"/>
    <property type="molecule type" value="Genomic_DNA"/>
</dbReference>
<keyword evidence="6" id="KW-0472">Membrane</keyword>
<dbReference type="PANTHER" id="PTHR13610">
    <property type="entry name" value="METHYLTRANSFERASE DOMAIN-CONTAINING PROTEIN"/>
    <property type="match status" value="1"/>
</dbReference>
<dbReference type="FunCoup" id="W5JQE5">
    <property type="interactions" value="856"/>
</dbReference>
<keyword evidence="6" id="KW-0812">Transmembrane</keyword>
<reference evidence="7" key="3">
    <citation type="journal article" date="2013" name="Nucleic Acids Res.">
        <title>The genome of Anopheles darlingi, the main neotropical malaria vector.</title>
        <authorList>
            <person name="Marinotti O."/>
            <person name="Cerqueira G.C."/>
            <person name="de Almeida L.G."/>
            <person name="Ferro M.I."/>
            <person name="Loreto E.L."/>
            <person name="Zaha A."/>
            <person name="Teixeira S.M."/>
            <person name="Wespiser A.R."/>
            <person name="Almeida E Silva A."/>
            <person name="Schlindwein A.D."/>
            <person name="Pacheco A.C."/>
            <person name="Silva A.L."/>
            <person name="Graveley B.R."/>
            <person name="Walenz B.P."/>
            <person name="Lima Bde A."/>
            <person name="Ribeiro C.A."/>
            <person name="Nunes-Silva C.G."/>
            <person name="de Carvalho C.R."/>
            <person name="Soares C.M."/>
            <person name="de Menezes C.B."/>
            <person name="Matiolli C."/>
            <person name="Caffrey D."/>
            <person name="Araujo D.A."/>
            <person name="de Oliveira D.M."/>
            <person name="Golenbock D."/>
            <person name="Grisard E.C."/>
            <person name="Fantinatti-Garboggini F."/>
            <person name="de Carvalho F.M."/>
            <person name="Barcellos F.G."/>
            <person name="Prosdocimi F."/>
            <person name="May G."/>
            <person name="Azevedo Junior G.M."/>
            <person name="Guimaraes G.M."/>
            <person name="Goldman G.H."/>
            <person name="Padilha I.Q."/>
            <person name="Batista Jda S."/>
            <person name="Ferro J.A."/>
            <person name="Ribeiro J.M."/>
            <person name="Fietto J.L."/>
            <person name="Dabbas K.M."/>
            <person name="Cerdeira L."/>
            <person name="Agnez-Lima L.F."/>
            <person name="Brocchi M."/>
            <person name="de Carvalho M.O."/>
            <person name="Teixeira Mde M."/>
            <person name="Diniz Maia Mde M."/>
            <person name="Goldman M.H."/>
            <person name="Cruz Schneider M.P."/>
            <person name="Felipe M.S."/>
            <person name="Hungria M."/>
            <person name="Nicolas M.F."/>
            <person name="Pereira M."/>
            <person name="Montes M.A."/>
            <person name="Cantao M.E."/>
            <person name="Vincentz M."/>
            <person name="Rafael M.S."/>
            <person name="Silverman N."/>
            <person name="Stoco P.H."/>
            <person name="Souza R.C."/>
            <person name="Vicentini R."/>
            <person name="Gazzinelli R.T."/>
            <person name="Neves Rde O."/>
            <person name="Silva R."/>
            <person name="Astolfi-Filho S."/>
            <person name="Maciel T.E."/>
            <person name="Urmenyi T.P."/>
            <person name="Tadei W.P."/>
            <person name="Camargo E.P."/>
            <person name="de Vasconcelos A.T."/>
        </authorList>
    </citation>
    <scope>NUCLEOTIDE SEQUENCE</scope>
</reference>
<gene>
    <name evidence="7" type="ORF">AND_001872</name>
</gene>
<accession>W5JQE5</accession>
<evidence type="ECO:0000256" key="5">
    <source>
        <dbReference type="SAM" id="MobiDB-lite"/>
    </source>
</evidence>
<dbReference type="SUPFAM" id="SSF53335">
    <property type="entry name" value="S-adenosyl-L-methionine-dependent methyltransferases"/>
    <property type="match status" value="1"/>
</dbReference>
<proteinExistence type="inferred from homology"/>
<dbReference type="Proteomes" id="UP000000673">
    <property type="component" value="Unassembled WGS sequence"/>
</dbReference>
<dbReference type="AlphaFoldDB" id="W5JQE5"/>
<dbReference type="GO" id="GO:0016279">
    <property type="term" value="F:protein-lysine N-methyltransferase activity"/>
    <property type="evidence" value="ECO:0007669"/>
    <property type="project" value="InterPro"/>
</dbReference>
<protein>
    <submittedName>
        <fullName evidence="7">cDNA sequence</fullName>
    </submittedName>
</protein>
<keyword evidence="4" id="KW-0949">S-adenosyl-L-methionine</keyword>
<dbReference type="STRING" id="43151.W5JQE5"/>
<reference evidence="7 9" key="1">
    <citation type="journal article" date="2010" name="BMC Genomics">
        <title>Combination of measures distinguishes pre-miRNAs from other stem-loops in the genome of the newly sequenced Anopheles darlingi.</title>
        <authorList>
            <person name="Mendes N.D."/>
            <person name="Freitas A.T."/>
            <person name="Vasconcelos A.T."/>
            <person name="Sagot M.F."/>
        </authorList>
    </citation>
    <scope>NUCLEOTIDE SEQUENCE</scope>
</reference>
<evidence type="ECO:0000313" key="7">
    <source>
        <dbReference type="EMBL" id="ETN66346.1"/>
    </source>
</evidence>
<name>W5JQE5_ANODA</name>
<evidence type="ECO:0000313" key="9">
    <source>
        <dbReference type="Proteomes" id="UP000000673"/>
    </source>
</evidence>
<keyword evidence="9" id="KW-1185">Reference proteome</keyword>
<feature type="compositionally biased region" description="Basic and acidic residues" evidence="5">
    <location>
        <begin position="53"/>
        <end position="65"/>
    </location>
</feature>
<dbReference type="Gene3D" id="3.40.50.150">
    <property type="entry name" value="Vaccinia Virus protein VP39"/>
    <property type="match status" value="1"/>
</dbReference>
<dbReference type="CDD" id="cd02440">
    <property type="entry name" value="AdoMet_MTases"/>
    <property type="match status" value="1"/>
</dbReference>
<dbReference type="GO" id="GO:1905706">
    <property type="term" value="P:regulation of mitochondrial ATP synthesis coupled proton transport"/>
    <property type="evidence" value="ECO:0007669"/>
    <property type="project" value="TreeGrafter"/>
</dbReference>
<evidence type="ECO:0000256" key="6">
    <source>
        <dbReference type="SAM" id="Phobius"/>
    </source>
</evidence>
<keyword evidence="3" id="KW-0808">Transferase</keyword>
<evidence type="ECO:0000256" key="4">
    <source>
        <dbReference type="ARBA" id="ARBA00022691"/>
    </source>
</evidence>
<keyword evidence="6" id="KW-1133">Transmembrane helix</keyword>
<dbReference type="PANTHER" id="PTHR13610:SF9">
    <property type="entry name" value="FI06469P"/>
    <property type="match status" value="1"/>
</dbReference>
<evidence type="ECO:0000313" key="8">
    <source>
        <dbReference type="EnsemblMetazoa" id="ADAC001872-PA"/>
    </source>
</evidence>
<evidence type="ECO:0000256" key="2">
    <source>
        <dbReference type="ARBA" id="ARBA00022603"/>
    </source>
</evidence>